<sequence length="228" mass="26363">MQQKQELYETARAIVSFTDSYTQNKQGKQNEQPESESIPSITKISAYLQYLIDKIQENNTRKQVIQIPKLLKSLITLVTFRLGTHIDLDVDNQRLEVRSWSRECLRYIQQLDDEQDQSELVNKRYGRMLSTAFCTAGGKGEEQDLEIFYGMVRIFSFLIKLHAGRNDDYQPSFQPLPLLARNTEEQMEEEGADEELEAQMNNNENEGGIKDYAKWAKAATLNRFIHGG</sequence>
<comment type="caution">
    <text evidence="1">The sequence shown here is derived from an EMBL/GenBank/DDBJ whole genome shotgun (WGS) entry which is preliminary data.</text>
</comment>
<organism evidence="1 2">
    <name type="scientific">Streblomastix strix</name>
    <dbReference type="NCBI Taxonomy" id="222440"/>
    <lineage>
        <taxon>Eukaryota</taxon>
        <taxon>Metamonada</taxon>
        <taxon>Preaxostyla</taxon>
        <taxon>Oxymonadida</taxon>
        <taxon>Streblomastigidae</taxon>
        <taxon>Streblomastix</taxon>
    </lineage>
</organism>
<evidence type="ECO:0000313" key="1">
    <source>
        <dbReference type="EMBL" id="KAA6364173.1"/>
    </source>
</evidence>
<protein>
    <submittedName>
        <fullName evidence="1">Uncharacterized protein</fullName>
    </submittedName>
</protein>
<proteinExistence type="predicted"/>
<gene>
    <name evidence="1" type="ORF">EZS28_040300</name>
</gene>
<reference evidence="1 2" key="1">
    <citation type="submission" date="2019-03" db="EMBL/GenBank/DDBJ databases">
        <title>Single cell metagenomics reveals metabolic interactions within the superorganism composed of flagellate Streblomastix strix and complex community of Bacteroidetes bacteria on its surface.</title>
        <authorList>
            <person name="Treitli S.C."/>
            <person name="Kolisko M."/>
            <person name="Husnik F."/>
            <person name="Keeling P."/>
            <person name="Hampl V."/>
        </authorList>
    </citation>
    <scope>NUCLEOTIDE SEQUENCE [LARGE SCALE GENOMIC DNA]</scope>
    <source>
        <strain evidence="1">ST1C</strain>
    </source>
</reference>
<dbReference type="Proteomes" id="UP000324800">
    <property type="component" value="Unassembled WGS sequence"/>
</dbReference>
<evidence type="ECO:0000313" key="2">
    <source>
        <dbReference type="Proteomes" id="UP000324800"/>
    </source>
</evidence>
<accession>A0A5J4U1P5</accession>
<name>A0A5J4U1P5_9EUKA</name>
<dbReference type="EMBL" id="SNRW01021983">
    <property type="protein sequence ID" value="KAA6364173.1"/>
    <property type="molecule type" value="Genomic_DNA"/>
</dbReference>
<dbReference type="AlphaFoldDB" id="A0A5J4U1P5"/>